<keyword evidence="16" id="KW-0614">Plasmid</keyword>
<keyword evidence="7 13" id="KW-0812">Transmembrane</keyword>
<evidence type="ECO:0000256" key="9">
    <source>
        <dbReference type="ARBA" id="ARBA00023136"/>
    </source>
</evidence>
<dbReference type="PANTHER" id="PTHR30046">
    <property type="entry name" value="FLAGELLAR M-RING PROTEIN"/>
    <property type="match status" value="1"/>
</dbReference>
<dbReference type="KEGG" id="vbr:A6E01_18980"/>
<dbReference type="InterPro" id="IPR006182">
    <property type="entry name" value="FliF_N_dom"/>
</dbReference>
<evidence type="ECO:0000256" key="1">
    <source>
        <dbReference type="ARBA" id="ARBA00003820"/>
    </source>
</evidence>
<dbReference type="RefSeq" id="WP_065211061.1">
    <property type="nucleotide sequence ID" value="NZ_CP016179.1"/>
</dbReference>
<keyword evidence="16" id="KW-0969">Cilium</keyword>
<evidence type="ECO:0000256" key="8">
    <source>
        <dbReference type="ARBA" id="ARBA00022989"/>
    </source>
</evidence>
<dbReference type="PIRSF" id="PIRSF004862">
    <property type="entry name" value="FliF"/>
    <property type="match status" value="1"/>
</dbReference>
<sequence>MEPNSKAEEGAAKVAAASKEKLSKFSESAKNVFQDGKKTTAIITAVALIFATVIVIMLWSSSPRYRPLYSPTSNYDSSKILEMLDESRIDYQLSPSDGNVMVLESKVYEIRKILAARGLQEEIPVGMELITENSSLGQSQFIEEAKYRYALEGELAKSIVTFQSVSYARVHLSVPKTTKYVRNADTVQATASVIVNLVDGQDLRPAQIDSIINLVAGSSAALKKENISIVDQFGRLLSDESSVGDYVMSTSKQQDYRAQMESYLRTQAADILTPIYGPSNFRVRVNADIDFTQKEETQESYGDPVVRSEVLLENRGASQMTLGVPGSLSNTPPITDADAVSARGGQQTRSEVKRDYAVSGRVVHKKHQNGLVQGLTVSVVLNGEFIDSDEMPTELVEISDLVKNAVGFSGERGDQFKISQLPFQSVVEIAKVELKWYEQQDVVTLARYLVSLILGLALVFIGLKPLVRFMINGTSKPQSEVIEGSAAEMANDEAKMKQDEYLRSLGISSGGLGAFDIDLPDSESPIQDQIQHAQKLVERDADRAIEVFKTWMATK</sequence>
<dbReference type="Proteomes" id="UP000092018">
    <property type="component" value="Plasmid unnamed1"/>
</dbReference>
<keyword evidence="10 12" id="KW-0975">Bacterial flagellum</keyword>
<protein>
    <recommendedName>
        <fullName evidence="5 12">Flagellar M-ring protein</fullName>
    </recommendedName>
</protein>
<proteinExistence type="inferred from homology"/>
<evidence type="ECO:0000256" key="5">
    <source>
        <dbReference type="ARBA" id="ARBA00017949"/>
    </source>
</evidence>
<organism evidence="16 17">
    <name type="scientific">Vibrio breoganii</name>
    <dbReference type="NCBI Taxonomy" id="553239"/>
    <lineage>
        <taxon>Bacteria</taxon>
        <taxon>Pseudomonadati</taxon>
        <taxon>Pseudomonadota</taxon>
        <taxon>Gammaproteobacteria</taxon>
        <taxon>Vibrionales</taxon>
        <taxon>Vibrionaceae</taxon>
        <taxon>Vibrio</taxon>
    </lineage>
</organism>
<gene>
    <name evidence="16" type="ORF">A6E01_18980</name>
</gene>
<evidence type="ECO:0000256" key="10">
    <source>
        <dbReference type="ARBA" id="ARBA00023143"/>
    </source>
</evidence>
<keyword evidence="16" id="KW-0966">Cell projection</keyword>
<dbReference type="InterPro" id="IPR045851">
    <property type="entry name" value="AMP-bd_C_sf"/>
</dbReference>
<feature type="domain" description="Flagellar M-ring N-terminal" evidence="14">
    <location>
        <begin position="61"/>
        <end position="238"/>
    </location>
</feature>
<dbReference type="NCBIfam" id="TIGR00206">
    <property type="entry name" value="fliF"/>
    <property type="match status" value="1"/>
</dbReference>
<dbReference type="PRINTS" id="PR01009">
    <property type="entry name" value="FLGMRINGFLIF"/>
</dbReference>
<comment type="function">
    <text evidence="1 12">The M ring may be actively involved in energy transduction.</text>
</comment>
<evidence type="ECO:0000256" key="6">
    <source>
        <dbReference type="ARBA" id="ARBA00022475"/>
    </source>
</evidence>
<dbReference type="Pfam" id="PF08345">
    <property type="entry name" value="YscJ_FliF_C"/>
    <property type="match status" value="1"/>
</dbReference>
<evidence type="ECO:0000256" key="12">
    <source>
        <dbReference type="PIRNR" id="PIRNR004862"/>
    </source>
</evidence>
<evidence type="ECO:0000256" key="13">
    <source>
        <dbReference type="SAM" id="Phobius"/>
    </source>
</evidence>
<name>A0AAN1CUH4_9VIBR</name>
<accession>A0AAN1CUH4</accession>
<dbReference type="AlphaFoldDB" id="A0AAN1CUH4"/>
<evidence type="ECO:0000259" key="15">
    <source>
        <dbReference type="Pfam" id="PF08345"/>
    </source>
</evidence>
<dbReference type="Pfam" id="PF01514">
    <property type="entry name" value="YscJ_FliF"/>
    <property type="match status" value="1"/>
</dbReference>
<dbReference type="EMBL" id="CP016179">
    <property type="protein sequence ID" value="ANO35299.1"/>
    <property type="molecule type" value="Genomic_DNA"/>
</dbReference>
<evidence type="ECO:0000256" key="7">
    <source>
        <dbReference type="ARBA" id="ARBA00022692"/>
    </source>
</evidence>
<evidence type="ECO:0000256" key="11">
    <source>
        <dbReference type="ARBA" id="ARBA00025936"/>
    </source>
</evidence>
<evidence type="ECO:0000256" key="2">
    <source>
        <dbReference type="ARBA" id="ARBA00004117"/>
    </source>
</evidence>
<dbReference type="GO" id="GO:0009431">
    <property type="term" value="C:bacterial-type flagellum basal body, MS ring"/>
    <property type="evidence" value="ECO:0007669"/>
    <property type="project" value="InterPro"/>
</dbReference>
<comment type="similarity">
    <text evidence="4 12">Belongs to the FliF family.</text>
</comment>
<reference evidence="16 17" key="1">
    <citation type="submission" date="2016-06" db="EMBL/GenBank/DDBJ databases">
        <title>Adaptive Radiation by Waves of Gene Transfer Leads to Fine-Scale Resource Partitioning in Marine Microbes.</title>
        <authorList>
            <person name="Hehemann J.-H."/>
            <person name="Arevalo P."/>
            <person name="Datta M.S."/>
            <person name="Yu X."/>
            <person name="Corzett C."/>
            <person name="Henschel A."/>
            <person name="Preheim S.P."/>
            <person name="Timberlake S."/>
            <person name="Alm E.J."/>
            <person name="Polz M.F."/>
        </authorList>
    </citation>
    <scope>NUCLEOTIDE SEQUENCE [LARGE SCALE GENOMIC DNA]</scope>
    <source>
        <strain evidence="16 17">FF50</strain>
        <plasmid evidence="16 17">unnamed1</plasmid>
    </source>
</reference>
<keyword evidence="6" id="KW-1003">Cell membrane</keyword>
<comment type="subcellular location">
    <subcellularLocation>
        <location evidence="2 12">Bacterial flagellum basal body</location>
    </subcellularLocation>
    <subcellularLocation>
        <location evidence="3">Cell membrane</location>
        <topology evidence="3">Multi-pass membrane protein</topology>
    </subcellularLocation>
</comment>
<geneLocation type="plasmid" evidence="16 17">
    <name>unnamed1</name>
</geneLocation>
<feature type="domain" description="Flagellar M-ring C-terminal" evidence="15">
    <location>
        <begin position="272"/>
        <end position="423"/>
    </location>
</feature>
<keyword evidence="16" id="KW-0282">Flagellum</keyword>
<dbReference type="InterPro" id="IPR043427">
    <property type="entry name" value="YscJ/FliF"/>
</dbReference>
<evidence type="ECO:0000313" key="17">
    <source>
        <dbReference type="Proteomes" id="UP000092018"/>
    </source>
</evidence>
<evidence type="ECO:0000256" key="4">
    <source>
        <dbReference type="ARBA" id="ARBA00007971"/>
    </source>
</evidence>
<dbReference type="GO" id="GO:0071973">
    <property type="term" value="P:bacterial-type flagellum-dependent cell motility"/>
    <property type="evidence" value="ECO:0007669"/>
    <property type="project" value="InterPro"/>
</dbReference>
<dbReference type="InterPro" id="IPR000067">
    <property type="entry name" value="FlgMring_FliF"/>
</dbReference>
<comment type="subunit">
    <text evidence="11">The basal body constitutes a major portion of the flagellar organelle and consists of four rings (L,P,S, and M) mounted on a central rod. The M ring is integral to the inner membrane of the cell and may be connected to the flagellar rod via the S ring. The S (supramembrane ring) lies just distal to the M ring. The L and P rings lie in the outer membrane and the periplasmic space, respectively.</text>
</comment>
<feature type="transmembrane region" description="Helical" evidence="13">
    <location>
        <begin position="448"/>
        <end position="467"/>
    </location>
</feature>
<feature type="transmembrane region" description="Helical" evidence="13">
    <location>
        <begin position="40"/>
        <end position="59"/>
    </location>
</feature>
<dbReference type="PANTHER" id="PTHR30046:SF0">
    <property type="entry name" value="FLAGELLAR M-RING PROTEIN"/>
    <property type="match status" value="1"/>
</dbReference>
<dbReference type="Gene3D" id="3.30.300.30">
    <property type="match status" value="1"/>
</dbReference>
<dbReference type="GO" id="GO:0005886">
    <property type="term" value="C:plasma membrane"/>
    <property type="evidence" value="ECO:0007669"/>
    <property type="project" value="UniProtKB-SubCell"/>
</dbReference>
<dbReference type="InterPro" id="IPR013556">
    <property type="entry name" value="Flag_M-ring_C"/>
</dbReference>
<evidence type="ECO:0000259" key="14">
    <source>
        <dbReference type="Pfam" id="PF01514"/>
    </source>
</evidence>
<dbReference type="GO" id="GO:0003774">
    <property type="term" value="F:cytoskeletal motor activity"/>
    <property type="evidence" value="ECO:0007669"/>
    <property type="project" value="InterPro"/>
</dbReference>
<evidence type="ECO:0000256" key="3">
    <source>
        <dbReference type="ARBA" id="ARBA00004651"/>
    </source>
</evidence>
<evidence type="ECO:0000313" key="16">
    <source>
        <dbReference type="EMBL" id="ANO35299.1"/>
    </source>
</evidence>
<keyword evidence="9 13" id="KW-0472">Membrane</keyword>
<keyword evidence="8 13" id="KW-1133">Transmembrane helix</keyword>